<feature type="domain" description="HTH deoR-type" evidence="7">
    <location>
        <begin position="3"/>
        <end position="58"/>
    </location>
</feature>
<evidence type="ECO:0000256" key="6">
    <source>
        <dbReference type="ARBA" id="ARBA00024937"/>
    </source>
</evidence>
<dbReference type="OrthoDB" id="7688673at2"/>
<accession>A0A3L8PKS1</accession>
<comment type="caution">
    <text evidence="8">The sequence shown here is derived from an EMBL/GenBank/DDBJ whole genome shotgun (WGS) entry which is preliminary data.</text>
</comment>
<evidence type="ECO:0000259" key="7">
    <source>
        <dbReference type="PROSITE" id="PS51000"/>
    </source>
</evidence>
<dbReference type="Proteomes" id="UP000282515">
    <property type="component" value="Unassembled WGS sequence"/>
</dbReference>
<dbReference type="InterPro" id="IPR050313">
    <property type="entry name" value="Carb_Metab_HTH_regulators"/>
</dbReference>
<sequence length="254" mass="26625">MYAAERQALLVDRLQREGRVAVVTVAEELGVSGETVRRDLAVLERDGVAQRVHGGAVLARSIAGETALAQRTSEHQAQKAQIAKAALELVPPSGGSVAFDAGTTVEQLVDLLPTDLTITALTHAVPIAGKLLASPAIDLHIVGGRVRGITGAAVGHRALQTYRDTRVDTAFVGTNGISRHHGFSTHDSEEAAVKRALVSSARRVVVLSDASKLGVEPVFTFATLSEVDILVTDLAATDEDLAPVREAGIEVILA</sequence>
<dbReference type="Pfam" id="PF00455">
    <property type="entry name" value="DeoRC"/>
    <property type="match status" value="1"/>
</dbReference>
<evidence type="ECO:0000256" key="2">
    <source>
        <dbReference type="ARBA" id="ARBA00022491"/>
    </source>
</evidence>
<dbReference type="AlphaFoldDB" id="A0A3L8PKS1"/>
<evidence type="ECO:0000256" key="1">
    <source>
        <dbReference type="ARBA" id="ARBA00021390"/>
    </source>
</evidence>
<dbReference type="SMART" id="SM00420">
    <property type="entry name" value="HTH_DEOR"/>
    <property type="match status" value="1"/>
</dbReference>
<dbReference type="InterPro" id="IPR014036">
    <property type="entry name" value="DeoR-like_C"/>
</dbReference>
<gene>
    <name evidence="8" type="ORF">D9V41_12785</name>
</gene>
<evidence type="ECO:0000313" key="8">
    <source>
        <dbReference type="EMBL" id="RLV55188.1"/>
    </source>
</evidence>
<protein>
    <recommendedName>
        <fullName evidence="1">Lactose phosphotransferase system repressor</fullName>
    </recommendedName>
</protein>
<evidence type="ECO:0000256" key="3">
    <source>
        <dbReference type="ARBA" id="ARBA00023015"/>
    </source>
</evidence>
<keyword evidence="9" id="KW-1185">Reference proteome</keyword>
<dbReference type="PANTHER" id="PTHR30363">
    <property type="entry name" value="HTH-TYPE TRANSCRIPTIONAL REGULATOR SRLR-RELATED"/>
    <property type="match status" value="1"/>
</dbReference>
<dbReference type="InterPro" id="IPR001034">
    <property type="entry name" value="DeoR_HTH"/>
</dbReference>
<dbReference type="EMBL" id="RDBF01000010">
    <property type="protein sequence ID" value="RLV55188.1"/>
    <property type="molecule type" value="Genomic_DNA"/>
</dbReference>
<dbReference type="InterPro" id="IPR037171">
    <property type="entry name" value="NagB/RpiA_transferase-like"/>
</dbReference>
<dbReference type="SUPFAM" id="SSF46785">
    <property type="entry name" value="Winged helix' DNA-binding domain"/>
    <property type="match status" value="1"/>
</dbReference>
<evidence type="ECO:0000313" key="9">
    <source>
        <dbReference type="Proteomes" id="UP000282515"/>
    </source>
</evidence>
<dbReference type="PROSITE" id="PS51000">
    <property type="entry name" value="HTH_DEOR_2"/>
    <property type="match status" value="1"/>
</dbReference>
<keyword evidence="3" id="KW-0805">Transcription regulation</keyword>
<organism evidence="8 9">
    <name type="scientific">Aeromicrobium phragmitis</name>
    <dbReference type="NCBI Taxonomy" id="2478914"/>
    <lineage>
        <taxon>Bacteria</taxon>
        <taxon>Bacillati</taxon>
        <taxon>Actinomycetota</taxon>
        <taxon>Actinomycetes</taxon>
        <taxon>Propionibacteriales</taxon>
        <taxon>Nocardioidaceae</taxon>
        <taxon>Aeromicrobium</taxon>
    </lineage>
</organism>
<dbReference type="GO" id="GO:0003677">
    <property type="term" value="F:DNA binding"/>
    <property type="evidence" value="ECO:0007669"/>
    <property type="project" value="UniProtKB-KW"/>
</dbReference>
<dbReference type="GO" id="GO:0003700">
    <property type="term" value="F:DNA-binding transcription factor activity"/>
    <property type="evidence" value="ECO:0007669"/>
    <property type="project" value="InterPro"/>
</dbReference>
<dbReference type="PANTHER" id="PTHR30363:SF4">
    <property type="entry name" value="GLYCEROL-3-PHOSPHATE REGULON REPRESSOR"/>
    <property type="match status" value="1"/>
</dbReference>
<dbReference type="SUPFAM" id="SSF100950">
    <property type="entry name" value="NagB/RpiA/CoA transferase-like"/>
    <property type="match status" value="1"/>
</dbReference>
<dbReference type="RefSeq" id="WP_121794965.1">
    <property type="nucleotide sequence ID" value="NZ_RDBF01000010.1"/>
</dbReference>
<evidence type="ECO:0000256" key="4">
    <source>
        <dbReference type="ARBA" id="ARBA00023125"/>
    </source>
</evidence>
<proteinExistence type="predicted"/>
<dbReference type="Pfam" id="PF08220">
    <property type="entry name" value="HTH_DeoR"/>
    <property type="match status" value="1"/>
</dbReference>
<dbReference type="Gene3D" id="3.40.50.1360">
    <property type="match status" value="1"/>
</dbReference>
<name>A0A3L8PKS1_9ACTN</name>
<dbReference type="Gene3D" id="1.10.10.10">
    <property type="entry name" value="Winged helix-like DNA-binding domain superfamily/Winged helix DNA-binding domain"/>
    <property type="match status" value="1"/>
</dbReference>
<dbReference type="PRINTS" id="PR00037">
    <property type="entry name" value="HTHLACR"/>
</dbReference>
<keyword evidence="2" id="KW-0678">Repressor</keyword>
<dbReference type="InterPro" id="IPR036388">
    <property type="entry name" value="WH-like_DNA-bd_sf"/>
</dbReference>
<evidence type="ECO:0000256" key="5">
    <source>
        <dbReference type="ARBA" id="ARBA00023163"/>
    </source>
</evidence>
<dbReference type="InterPro" id="IPR018356">
    <property type="entry name" value="Tscrpt_reg_HTH_DeoR_CS"/>
</dbReference>
<dbReference type="PROSITE" id="PS00894">
    <property type="entry name" value="HTH_DEOR_1"/>
    <property type="match status" value="1"/>
</dbReference>
<comment type="function">
    <text evidence="6">Repressor of the lactose catabolism operon. Galactose-6-phosphate is the inducer.</text>
</comment>
<dbReference type="InterPro" id="IPR036390">
    <property type="entry name" value="WH_DNA-bd_sf"/>
</dbReference>
<reference evidence="8 9" key="1">
    <citation type="submission" date="2018-10" db="EMBL/GenBank/DDBJ databases">
        <title>Aeromicrobium sp. 9W16Y-2 whole genome shotgun sequence.</title>
        <authorList>
            <person name="Li F."/>
        </authorList>
    </citation>
    <scope>NUCLEOTIDE SEQUENCE [LARGE SCALE GENOMIC DNA]</scope>
    <source>
        <strain evidence="8 9">9W16Y-2</strain>
    </source>
</reference>
<keyword evidence="4" id="KW-0238">DNA-binding</keyword>
<dbReference type="SMART" id="SM01134">
    <property type="entry name" value="DeoRC"/>
    <property type="match status" value="1"/>
</dbReference>
<keyword evidence="5" id="KW-0804">Transcription</keyword>